<protein>
    <recommendedName>
        <fullName evidence="4">Type II secretion system protein GspI C-terminal domain-containing protein</fullName>
    </recommendedName>
</protein>
<dbReference type="EMBL" id="MFQE01000065">
    <property type="protein sequence ID" value="OGH69710.1"/>
    <property type="molecule type" value="Genomic_DNA"/>
</dbReference>
<dbReference type="STRING" id="1798683.A3C90_04010"/>
<dbReference type="AlphaFoldDB" id="A0A1F6MDS4"/>
<reference evidence="2 3" key="1">
    <citation type="journal article" date="2016" name="Nat. Commun.">
        <title>Thousands of microbial genomes shed light on interconnected biogeochemical processes in an aquifer system.</title>
        <authorList>
            <person name="Anantharaman K."/>
            <person name="Brown C.T."/>
            <person name="Hug L.A."/>
            <person name="Sharon I."/>
            <person name="Castelle C.J."/>
            <person name="Probst A.J."/>
            <person name="Thomas B.C."/>
            <person name="Singh A."/>
            <person name="Wilkins M.J."/>
            <person name="Karaoz U."/>
            <person name="Brodie E.L."/>
            <person name="Williams K.H."/>
            <person name="Hubbard S.S."/>
            <person name="Banfield J.F."/>
        </authorList>
    </citation>
    <scope>NUCLEOTIDE SEQUENCE [LARGE SCALE GENOMIC DNA]</scope>
</reference>
<dbReference type="Proteomes" id="UP000177457">
    <property type="component" value="Unassembled WGS sequence"/>
</dbReference>
<name>A0A1F6MDS4_9BACT</name>
<dbReference type="InterPro" id="IPR012902">
    <property type="entry name" value="N_methyl_site"/>
</dbReference>
<evidence type="ECO:0000256" key="1">
    <source>
        <dbReference type="SAM" id="Phobius"/>
    </source>
</evidence>
<keyword evidence="1" id="KW-1133">Transmembrane helix</keyword>
<feature type="transmembrane region" description="Helical" evidence="1">
    <location>
        <begin position="7"/>
        <end position="28"/>
    </location>
</feature>
<evidence type="ECO:0000313" key="3">
    <source>
        <dbReference type="Proteomes" id="UP000177457"/>
    </source>
</evidence>
<proteinExistence type="predicted"/>
<evidence type="ECO:0000313" key="2">
    <source>
        <dbReference type="EMBL" id="OGH69710.1"/>
    </source>
</evidence>
<keyword evidence="1" id="KW-0472">Membrane</keyword>
<evidence type="ECO:0008006" key="4">
    <source>
        <dbReference type="Google" id="ProtNLM"/>
    </source>
</evidence>
<keyword evidence="1" id="KW-0812">Transmembrane</keyword>
<gene>
    <name evidence="2" type="ORF">A3C90_04010</name>
</gene>
<organism evidence="2 3">
    <name type="scientific">Candidatus Magasanikbacteria bacterium RIFCSPHIGHO2_02_FULL_51_14</name>
    <dbReference type="NCBI Taxonomy" id="1798683"/>
    <lineage>
        <taxon>Bacteria</taxon>
        <taxon>Candidatus Magasanikiibacteriota</taxon>
    </lineage>
</organism>
<dbReference type="Pfam" id="PF07963">
    <property type="entry name" value="N_methyl"/>
    <property type="match status" value="1"/>
</dbReference>
<sequence>MKKGFGLIEIIVAIAIASMVFFSIYELIAAATRLISDNAKKTEAVFVAEEGLEAVLSIRNNGWSAGIAPLAAETAYYPTLEGSTWTLSATNPGPVQSVFTRTVTFHTVYRDANDDISANGTADLNTRRVTVRVTWNQRGQIRSVELETYLTNFLDN</sequence>
<dbReference type="NCBIfam" id="TIGR02532">
    <property type="entry name" value="IV_pilin_GFxxxE"/>
    <property type="match status" value="1"/>
</dbReference>
<accession>A0A1F6MDS4</accession>
<comment type="caution">
    <text evidence="2">The sequence shown here is derived from an EMBL/GenBank/DDBJ whole genome shotgun (WGS) entry which is preliminary data.</text>
</comment>